<organism evidence="2 3">
    <name type="scientific">Malus baccata</name>
    <name type="common">Siberian crab apple</name>
    <name type="synonym">Pyrus baccata</name>
    <dbReference type="NCBI Taxonomy" id="106549"/>
    <lineage>
        <taxon>Eukaryota</taxon>
        <taxon>Viridiplantae</taxon>
        <taxon>Streptophyta</taxon>
        <taxon>Embryophyta</taxon>
        <taxon>Tracheophyta</taxon>
        <taxon>Spermatophyta</taxon>
        <taxon>Magnoliopsida</taxon>
        <taxon>eudicotyledons</taxon>
        <taxon>Gunneridae</taxon>
        <taxon>Pentapetalae</taxon>
        <taxon>rosids</taxon>
        <taxon>fabids</taxon>
        <taxon>Rosales</taxon>
        <taxon>Rosaceae</taxon>
        <taxon>Amygdaloideae</taxon>
        <taxon>Maleae</taxon>
        <taxon>Malus</taxon>
    </lineage>
</organism>
<sequence>MIAELNKVFVAVGFPKLDPDKSRTALEHTDSLLWMEYRKTKWNQPPHLDLEELCTKNPKSPSTLESTSAPRGSAPRTRNQPQPRGALHQDLCDALIVREVDGLANVR</sequence>
<protein>
    <submittedName>
        <fullName evidence="2">Uncharacterized protein</fullName>
    </submittedName>
</protein>
<evidence type="ECO:0000313" key="2">
    <source>
        <dbReference type="EMBL" id="TQD78566.1"/>
    </source>
</evidence>
<proteinExistence type="predicted"/>
<dbReference type="STRING" id="106549.A0A540KWH6"/>
<dbReference type="Proteomes" id="UP000315295">
    <property type="component" value="Unassembled WGS sequence"/>
</dbReference>
<name>A0A540KWH6_MALBA</name>
<accession>A0A540KWH6</accession>
<feature type="region of interest" description="Disordered" evidence="1">
    <location>
        <begin position="46"/>
        <end position="87"/>
    </location>
</feature>
<dbReference type="AlphaFoldDB" id="A0A540KWH6"/>
<evidence type="ECO:0000256" key="1">
    <source>
        <dbReference type="SAM" id="MobiDB-lite"/>
    </source>
</evidence>
<gene>
    <name evidence="2" type="ORF">C1H46_035890</name>
</gene>
<keyword evidence="3" id="KW-1185">Reference proteome</keyword>
<evidence type="ECO:0000313" key="3">
    <source>
        <dbReference type="Proteomes" id="UP000315295"/>
    </source>
</evidence>
<feature type="compositionally biased region" description="Polar residues" evidence="1">
    <location>
        <begin position="57"/>
        <end position="82"/>
    </location>
</feature>
<reference evidence="2 3" key="1">
    <citation type="journal article" date="2019" name="G3 (Bethesda)">
        <title>Sequencing of a Wild Apple (Malus baccata) Genome Unravels the Differences Between Cultivated and Wild Apple Species Regarding Disease Resistance and Cold Tolerance.</title>
        <authorList>
            <person name="Chen X."/>
        </authorList>
    </citation>
    <scope>NUCLEOTIDE SEQUENCE [LARGE SCALE GENOMIC DNA]</scope>
    <source>
        <strain evidence="3">cv. Shandingzi</strain>
        <tissue evidence="2">Leaves</tissue>
    </source>
</reference>
<comment type="caution">
    <text evidence="2">The sequence shown here is derived from an EMBL/GenBank/DDBJ whole genome shotgun (WGS) entry which is preliminary data.</text>
</comment>
<dbReference type="EMBL" id="VIEB01000901">
    <property type="protein sequence ID" value="TQD78566.1"/>
    <property type="molecule type" value="Genomic_DNA"/>
</dbReference>